<dbReference type="SUPFAM" id="SSF53335">
    <property type="entry name" value="S-adenosyl-L-methionine-dependent methyltransferases"/>
    <property type="match status" value="1"/>
</dbReference>
<dbReference type="Pfam" id="PF08241">
    <property type="entry name" value="Methyltransf_11"/>
    <property type="match status" value="1"/>
</dbReference>
<dbReference type="GO" id="GO:0032259">
    <property type="term" value="P:methylation"/>
    <property type="evidence" value="ECO:0007669"/>
    <property type="project" value="UniProtKB-KW"/>
</dbReference>
<accession>A0A364NWS6</accession>
<dbReference type="RefSeq" id="WP_112145236.1">
    <property type="nucleotide sequence ID" value="NZ_PGTO01000009.1"/>
</dbReference>
<keyword evidence="2" id="KW-0808">Transferase</keyword>
<gene>
    <name evidence="2" type="ORF">CU669_12685</name>
</gene>
<dbReference type="InterPro" id="IPR029063">
    <property type="entry name" value="SAM-dependent_MTases_sf"/>
</dbReference>
<dbReference type="CDD" id="cd02440">
    <property type="entry name" value="AdoMet_MTases"/>
    <property type="match status" value="1"/>
</dbReference>
<dbReference type="EMBL" id="PGTO01000009">
    <property type="protein sequence ID" value="RAU21544.1"/>
    <property type="molecule type" value="Genomic_DNA"/>
</dbReference>
<feature type="domain" description="Methyltransferase type 11" evidence="1">
    <location>
        <begin position="53"/>
        <end position="104"/>
    </location>
</feature>
<dbReference type="AlphaFoldDB" id="A0A364NWS6"/>
<dbReference type="GO" id="GO:0008757">
    <property type="term" value="F:S-adenosylmethionine-dependent methyltransferase activity"/>
    <property type="evidence" value="ECO:0007669"/>
    <property type="project" value="InterPro"/>
</dbReference>
<evidence type="ECO:0000313" key="2">
    <source>
        <dbReference type="EMBL" id="RAU21544.1"/>
    </source>
</evidence>
<dbReference type="InterPro" id="IPR013216">
    <property type="entry name" value="Methyltransf_11"/>
</dbReference>
<reference evidence="2 3" key="1">
    <citation type="submission" date="2017-11" db="EMBL/GenBank/DDBJ databases">
        <title>Draft genome sequence of magnetotactic bacterium Magnetospirillum kuznetsovii LBB-42.</title>
        <authorList>
            <person name="Grouzdev D.S."/>
            <person name="Rysina M.S."/>
            <person name="Baslerov R.V."/>
            <person name="Koziaeva V."/>
        </authorList>
    </citation>
    <scope>NUCLEOTIDE SEQUENCE [LARGE SCALE GENOMIC DNA]</scope>
    <source>
        <strain evidence="2 3">LBB-42</strain>
    </source>
</reference>
<keyword evidence="3" id="KW-1185">Reference proteome</keyword>
<comment type="caution">
    <text evidence="2">The sequence shown here is derived from an EMBL/GenBank/DDBJ whole genome shotgun (WGS) entry which is preliminary data.</text>
</comment>
<name>A0A364NWS6_9PROT</name>
<evidence type="ECO:0000313" key="3">
    <source>
        <dbReference type="Proteomes" id="UP000251075"/>
    </source>
</evidence>
<proteinExistence type="predicted"/>
<keyword evidence="2" id="KW-0489">Methyltransferase</keyword>
<dbReference type="OrthoDB" id="7537532at2"/>
<dbReference type="Gene3D" id="3.40.50.150">
    <property type="entry name" value="Vaccinia Virus protein VP39"/>
    <property type="match status" value="1"/>
</dbReference>
<sequence length="228" mass="25427">MKEASKAMFRRLAQTDFATRYFVGQGLDIAAATDPIAQYSELFPAIKGVRLWDGIDGDAQYLTGLADNSFDFVHASHALQRMPDPREALRHWFRVLRPGGHLIVVVPDEDMYEQGFWPSRHNHGNRWTFTVFKTKSWSPVSINLLEAVQVLGAQADIRRLEVLAAGFRHTLPRFDQSLTPVAECAIEVVIRKRPQAEAVAGGRVNADGTITASDVFVMTGLRVEPPKA</sequence>
<protein>
    <submittedName>
        <fullName evidence="2">SAM-dependent methyltransferase</fullName>
    </submittedName>
</protein>
<dbReference type="Proteomes" id="UP000251075">
    <property type="component" value="Unassembled WGS sequence"/>
</dbReference>
<evidence type="ECO:0000259" key="1">
    <source>
        <dbReference type="Pfam" id="PF08241"/>
    </source>
</evidence>
<organism evidence="2 3">
    <name type="scientific">Paramagnetospirillum kuznetsovii</name>
    <dbReference type="NCBI Taxonomy" id="2053833"/>
    <lineage>
        <taxon>Bacteria</taxon>
        <taxon>Pseudomonadati</taxon>
        <taxon>Pseudomonadota</taxon>
        <taxon>Alphaproteobacteria</taxon>
        <taxon>Rhodospirillales</taxon>
        <taxon>Magnetospirillaceae</taxon>
        <taxon>Paramagnetospirillum</taxon>
    </lineage>
</organism>